<dbReference type="InterPro" id="IPR027417">
    <property type="entry name" value="P-loop_NTPase"/>
</dbReference>
<dbReference type="Proteomes" id="UP000245119">
    <property type="component" value="Linkage Group LG9"/>
</dbReference>
<dbReference type="AlphaFoldDB" id="A0A2T7NTL2"/>
<dbReference type="EMBL" id="PZQS01000009">
    <property type="protein sequence ID" value="PVD24520.1"/>
    <property type="molecule type" value="Genomic_DNA"/>
</dbReference>
<name>A0A2T7NTL2_POMCA</name>
<proteinExistence type="predicted"/>
<protein>
    <submittedName>
        <fullName evidence="1">Uncharacterized protein</fullName>
    </submittedName>
</protein>
<comment type="caution">
    <text evidence="1">The sequence shown here is derived from an EMBL/GenBank/DDBJ whole genome shotgun (WGS) entry which is preliminary data.</text>
</comment>
<dbReference type="SUPFAM" id="SSF52540">
    <property type="entry name" value="P-loop containing nucleoside triphosphate hydrolases"/>
    <property type="match status" value="1"/>
</dbReference>
<dbReference type="Gene3D" id="3.40.50.300">
    <property type="entry name" value="P-loop containing nucleotide triphosphate hydrolases"/>
    <property type="match status" value="1"/>
</dbReference>
<sequence length="427" mass="47727">MAKEGNDSAMTEQSYLTLVARFCGPPSTVVVPCLNKPRISLKTLKDAVVTTSLFCDELLLYPEQLSIYKDMAPLLFLTGPPGTGKTLLVQLMARRWLKDGKAVHIVSTGSDSRLITKKLSCLLKEDEDCNVHTHFFNFTRKVDQEVEAAVSELSSRASESPGNELFVIADEAGPTGHVFGSFCENLHARVPKLHLWAANCLKNIAPTKWSTKVLTKLLRSPPTVQREIEEAEEFNEGEVDKYDDQHSFPHHTDGVKVQTFFHSEEHDEEFLQDCLQCGKILAEFLTEDLRVGKNAPSRKKDQMTSKSRKIEERQIQYKDVVVLYGDDPPLGLLKGMNDNGIPVKKMESESDEDAVACRADKDTDPDSDVVWALDGDRTYSLEWRVVICVGGHEARDEDGRPAGLAMHDRLHRASRCTSQLAFLVPSP</sequence>
<keyword evidence="2" id="KW-1185">Reference proteome</keyword>
<gene>
    <name evidence="1" type="ORF">C0Q70_15003</name>
</gene>
<accession>A0A2T7NTL2</accession>
<evidence type="ECO:0000313" key="2">
    <source>
        <dbReference type="Proteomes" id="UP000245119"/>
    </source>
</evidence>
<organism evidence="1 2">
    <name type="scientific">Pomacea canaliculata</name>
    <name type="common">Golden apple snail</name>
    <dbReference type="NCBI Taxonomy" id="400727"/>
    <lineage>
        <taxon>Eukaryota</taxon>
        <taxon>Metazoa</taxon>
        <taxon>Spiralia</taxon>
        <taxon>Lophotrochozoa</taxon>
        <taxon>Mollusca</taxon>
        <taxon>Gastropoda</taxon>
        <taxon>Caenogastropoda</taxon>
        <taxon>Architaenioglossa</taxon>
        <taxon>Ampullarioidea</taxon>
        <taxon>Ampullariidae</taxon>
        <taxon>Pomacea</taxon>
    </lineage>
</organism>
<evidence type="ECO:0000313" key="1">
    <source>
        <dbReference type="EMBL" id="PVD24520.1"/>
    </source>
</evidence>
<reference evidence="1 2" key="1">
    <citation type="submission" date="2018-04" db="EMBL/GenBank/DDBJ databases">
        <title>The genome of golden apple snail Pomacea canaliculata provides insight into stress tolerance and invasive adaptation.</title>
        <authorList>
            <person name="Liu C."/>
            <person name="Liu B."/>
            <person name="Ren Y."/>
            <person name="Zhang Y."/>
            <person name="Wang H."/>
            <person name="Li S."/>
            <person name="Jiang F."/>
            <person name="Yin L."/>
            <person name="Zhang G."/>
            <person name="Qian W."/>
            <person name="Fan W."/>
        </authorList>
    </citation>
    <scope>NUCLEOTIDE SEQUENCE [LARGE SCALE GENOMIC DNA]</scope>
    <source>
        <strain evidence="1">SZHN2017</strain>
        <tissue evidence="1">Muscle</tissue>
    </source>
</reference>